<evidence type="ECO:0000313" key="2">
    <source>
        <dbReference type="EMBL" id="OEH83906.1"/>
    </source>
</evidence>
<comment type="caution">
    <text evidence="2">The sequence shown here is derived from an EMBL/GenBank/DDBJ whole genome shotgun (WGS) entry which is preliminary data.</text>
</comment>
<dbReference type="InterPro" id="IPR000182">
    <property type="entry name" value="GNAT_dom"/>
</dbReference>
<dbReference type="PROSITE" id="PS51186">
    <property type="entry name" value="GNAT"/>
    <property type="match status" value="1"/>
</dbReference>
<dbReference type="GO" id="GO:0016747">
    <property type="term" value="F:acyltransferase activity, transferring groups other than amino-acyl groups"/>
    <property type="evidence" value="ECO:0007669"/>
    <property type="project" value="InterPro"/>
</dbReference>
<sequence length="166" mass="19529">MISFRQISIEDAEHFLKLQRKLDLETSYMLLKPEERRSEVSEVHQSIIETIHSNSFFIVAVNENQELVGYLSAQRGIYKKMNHTVYIVVGILQKYQGKGIGKQFFSQLNAWTEKEKVTRLELTVMSTNLRAIKLYEKQGFQKEGIRKKSIYQNGTYIDEYYMAKVF</sequence>
<keyword evidence="2" id="KW-0808">Transferase</keyword>
<dbReference type="PANTHER" id="PTHR43415:SF3">
    <property type="entry name" value="GNAT-FAMILY ACETYLTRANSFERASE"/>
    <property type="match status" value="1"/>
</dbReference>
<feature type="domain" description="N-acetyltransferase" evidence="1">
    <location>
        <begin position="2"/>
        <end position="166"/>
    </location>
</feature>
<dbReference type="STRING" id="762845.BCR26_00070"/>
<dbReference type="AlphaFoldDB" id="A0A1E5L1B4"/>
<dbReference type="SUPFAM" id="SSF55729">
    <property type="entry name" value="Acyl-CoA N-acyltransferases (Nat)"/>
    <property type="match status" value="1"/>
</dbReference>
<keyword evidence="3" id="KW-1185">Reference proteome</keyword>
<protein>
    <submittedName>
        <fullName evidence="2">GNAT family N-acetyltransferase</fullName>
    </submittedName>
</protein>
<dbReference type="InterPro" id="IPR016181">
    <property type="entry name" value="Acyl_CoA_acyltransferase"/>
</dbReference>
<dbReference type="RefSeq" id="WP_069696917.1">
    <property type="nucleotide sequence ID" value="NZ_JAGGMA010000011.1"/>
</dbReference>
<evidence type="ECO:0000313" key="3">
    <source>
        <dbReference type="Proteomes" id="UP000095256"/>
    </source>
</evidence>
<dbReference type="Gene3D" id="3.40.630.30">
    <property type="match status" value="1"/>
</dbReference>
<evidence type="ECO:0000259" key="1">
    <source>
        <dbReference type="PROSITE" id="PS51186"/>
    </source>
</evidence>
<gene>
    <name evidence="2" type="ORF">BCR26_00070</name>
</gene>
<dbReference type="PANTHER" id="PTHR43415">
    <property type="entry name" value="SPERMIDINE N(1)-ACETYLTRANSFERASE"/>
    <property type="match status" value="1"/>
</dbReference>
<accession>A0A1E5L1B4</accession>
<dbReference type="EMBL" id="MIEK01000001">
    <property type="protein sequence ID" value="OEH83906.1"/>
    <property type="molecule type" value="Genomic_DNA"/>
</dbReference>
<dbReference type="OrthoDB" id="9794566at2"/>
<name>A0A1E5L1B4_9ENTE</name>
<organism evidence="2 3">
    <name type="scientific">Enterococcus rivorum</name>
    <dbReference type="NCBI Taxonomy" id="762845"/>
    <lineage>
        <taxon>Bacteria</taxon>
        <taxon>Bacillati</taxon>
        <taxon>Bacillota</taxon>
        <taxon>Bacilli</taxon>
        <taxon>Lactobacillales</taxon>
        <taxon>Enterococcaceae</taxon>
        <taxon>Enterococcus</taxon>
    </lineage>
</organism>
<reference evidence="2 3" key="1">
    <citation type="submission" date="2016-09" db="EMBL/GenBank/DDBJ databases">
        <authorList>
            <person name="Capua I."/>
            <person name="De Benedictis P."/>
            <person name="Joannis T."/>
            <person name="Lombin L.H."/>
            <person name="Cattoli G."/>
        </authorList>
    </citation>
    <scope>NUCLEOTIDE SEQUENCE [LARGE SCALE GENOMIC DNA]</scope>
    <source>
        <strain evidence="2 3">LMG 25899</strain>
    </source>
</reference>
<dbReference type="CDD" id="cd04301">
    <property type="entry name" value="NAT_SF"/>
    <property type="match status" value="1"/>
</dbReference>
<proteinExistence type="predicted"/>
<dbReference type="Proteomes" id="UP000095256">
    <property type="component" value="Unassembled WGS sequence"/>
</dbReference>
<dbReference type="Pfam" id="PF00583">
    <property type="entry name" value="Acetyltransf_1"/>
    <property type="match status" value="1"/>
</dbReference>